<accession>A0ABT8EBX2</accession>
<proteinExistence type="predicted"/>
<evidence type="ECO:0000313" key="2">
    <source>
        <dbReference type="EMBL" id="MDN4075372.1"/>
    </source>
</evidence>
<protein>
    <submittedName>
        <fullName evidence="2">Uncharacterized protein</fullName>
    </submittedName>
</protein>
<feature type="region of interest" description="Disordered" evidence="1">
    <location>
        <begin position="1"/>
        <end position="49"/>
    </location>
</feature>
<dbReference type="RefSeq" id="WP_290401486.1">
    <property type="nucleotide sequence ID" value="NZ_JAUHLN010000005.1"/>
</dbReference>
<name>A0ABT8EBX2_9BACL</name>
<comment type="caution">
    <text evidence="2">The sequence shown here is derived from an EMBL/GenBank/DDBJ whole genome shotgun (WGS) entry which is preliminary data.</text>
</comment>
<evidence type="ECO:0000256" key="1">
    <source>
        <dbReference type="SAM" id="MobiDB-lite"/>
    </source>
</evidence>
<dbReference type="EMBL" id="JAUHLN010000005">
    <property type="protein sequence ID" value="MDN4075372.1"/>
    <property type="molecule type" value="Genomic_DNA"/>
</dbReference>
<gene>
    <name evidence="2" type="ORF">QYF49_20635</name>
</gene>
<feature type="compositionally biased region" description="Basic and acidic residues" evidence="1">
    <location>
        <begin position="30"/>
        <end position="43"/>
    </location>
</feature>
<reference evidence="2" key="1">
    <citation type="submission" date="2023-06" db="EMBL/GenBank/DDBJ databases">
        <title>Draft Genome Sequences of Representative Paenibacillus Polymyxa, Bacillus cereus, Fictibacillus sp., and Brevibacillus agri Strains Isolated from Amazonian Dark Earth.</title>
        <authorList>
            <person name="Pellegrinetti T.A."/>
            <person name="Cunha I.C.M."/>
            <person name="Chaves M.G."/>
            <person name="Freitas A.S."/>
            <person name="Silva A.V.R."/>
            <person name="Tsai S.M."/>
            <person name="Mendes L.W."/>
        </authorList>
    </citation>
    <scope>NUCLEOTIDE SEQUENCE</scope>
    <source>
        <strain evidence="2">CENA-BCM004</strain>
    </source>
</reference>
<organism evidence="2 3">
    <name type="scientific">Fictibacillus terranigra</name>
    <dbReference type="NCBI Taxonomy" id="3058424"/>
    <lineage>
        <taxon>Bacteria</taxon>
        <taxon>Bacillati</taxon>
        <taxon>Bacillota</taxon>
        <taxon>Bacilli</taxon>
        <taxon>Bacillales</taxon>
        <taxon>Fictibacillaceae</taxon>
        <taxon>Fictibacillus</taxon>
    </lineage>
</organism>
<keyword evidence="3" id="KW-1185">Reference proteome</keyword>
<dbReference type="Proteomes" id="UP001168694">
    <property type="component" value="Unassembled WGS sequence"/>
</dbReference>
<feature type="compositionally biased region" description="Polar residues" evidence="1">
    <location>
        <begin position="1"/>
        <end position="12"/>
    </location>
</feature>
<sequence>MTQQKPNNSTARTKGRQDRNQGGMGGHSGASEKEVQSQKKQTDINKINN</sequence>
<evidence type="ECO:0000313" key="3">
    <source>
        <dbReference type="Proteomes" id="UP001168694"/>
    </source>
</evidence>